<keyword evidence="4" id="KW-1185">Reference proteome</keyword>
<accession>A0A182FMR3</accession>
<keyword evidence="1" id="KW-1015">Disulfide bond</keyword>
<evidence type="ECO:0000259" key="2">
    <source>
        <dbReference type="Pfam" id="PF01562"/>
    </source>
</evidence>
<dbReference type="Proteomes" id="UP000069272">
    <property type="component" value="Unassembled WGS sequence"/>
</dbReference>
<reference evidence="3" key="2">
    <citation type="submission" date="2022-08" db="UniProtKB">
        <authorList>
            <consortium name="EnsemblMetazoa"/>
        </authorList>
    </citation>
    <scope>IDENTIFICATION</scope>
    <source>
        <strain evidence="3">STECLA/ALBI9_A</strain>
    </source>
</reference>
<dbReference type="VEuPathDB" id="VectorBase:AALB007825"/>
<evidence type="ECO:0000256" key="1">
    <source>
        <dbReference type="ARBA" id="ARBA00023157"/>
    </source>
</evidence>
<evidence type="ECO:0000313" key="3">
    <source>
        <dbReference type="EnsemblMetazoa" id="AALB007825-PA"/>
    </source>
</evidence>
<name>A0A182FMR3_ANOAL</name>
<evidence type="ECO:0000313" key="4">
    <source>
        <dbReference type="Proteomes" id="UP000069272"/>
    </source>
</evidence>
<dbReference type="Pfam" id="PF01562">
    <property type="entry name" value="Pep_M12B_propep"/>
    <property type="match status" value="1"/>
</dbReference>
<protein>
    <submittedName>
        <fullName evidence="3">Pep_M12B_propep domain-containing protein</fullName>
    </submittedName>
</protein>
<sequence>MLLRNVFFKMFNIDMALVAYVFDGHQWAPNMHRTGVFRSKSSKIWDPHPEYKIRAFGMSMHLKLIQDAKFIGKDMKETHVWDNETLRKDEDHLESKQLQACFYKGNVVGDKNSHVRVSLCDGMLKAFYF</sequence>
<reference evidence="4" key="1">
    <citation type="journal article" date="2017" name="G3 (Bethesda)">
        <title>The Physical Genome Mapping of Anopheles albimanus Corrected Scaffold Misassemblies and Identified Interarm Rearrangements in Genus Anopheles.</title>
        <authorList>
            <person name="Artemov G.N."/>
            <person name="Peery A.N."/>
            <person name="Jiang X."/>
            <person name="Tu Z."/>
            <person name="Stegniy V.N."/>
            <person name="Sharakhova M.V."/>
            <person name="Sharakhov I.V."/>
        </authorList>
    </citation>
    <scope>NUCLEOTIDE SEQUENCE [LARGE SCALE GENOMIC DNA]</scope>
    <source>
        <strain evidence="4">STECLA/ALBI9_A</strain>
    </source>
</reference>
<dbReference type="EnsemblMetazoa" id="AALB007825-RA">
    <property type="protein sequence ID" value="AALB007825-PA"/>
    <property type="gene ID" value="AALB007825"/>
</dbReference>
<proteinExistence type="predicted"/>
<feature type="domain" description="Peptidase M12B propeptide" evidence="2">
    <location>
        <begin position="38"/>
        <end position="107"/>
    </location>
</feature>
<organism evidence="3 4">
    <name type="scientific">Anopheles albimanus</name>
    <name type="common">New world malaria mosquito</name>
    <dbReference type="NCBI Taxonomy" id="7167"/>
    <lineage>
        <taxon>Eukaryota</taxon>
        <taxon>Metazoa</taxon>
        <taxon>Ecdysozoa</taxon>
        <taxon>Arthropoda</taxon>
        <taxon>Hexapoda</taxon>
        <taxon>Insecta</taxon>
        <taxon>Pterygota</taxon>
        <taxon>Neoptera</taxon>
        <taxon>Endopterygota</taxon>
        <taxon>Diptera</taxon>
        <taxon>Nematocera</taxon>
        <taxon>Culicoidea</taxon>
        <taxon>Culicidae</taxon>
        <taxon>Anophelinae</taxon>
        <taxon>Anopheles</taxon>
    </lineage>
</organism>
<dbReference type="STRING" id="7167.A0A182FMR3"/>
<dbReference type="VEuPathDB" id="VectorBase:AALB20_036829"/>
<dbReference type="InterPro" id="IPR002870">
    <property type="entry name" value="Peptidase_M12B_N"/>
</dbReference>
<dbReference type="AlphaFoldDB" id="A0A182FMR3"/>